<organism evidence="1">
    <name type="scientific">Cladocopium goreaui</name>
    <dbReference type="NCBI Taxonomy" id="2562237"/>
    <lineage>
        <taxon>Eukaryota</taxon>
        <taxon>Sar</taxon>
        <taxon>Alveolata</taxon>
        <taxon>Dinophyceae</taxon>
        <taxon>Suessiales</taxon>
        <taxon>Symbiodiniaceae</taxon>
        <taxon>Cladocopium</taxon>
    </lineage>
</organism>
<keyword evidence="3" id="KW-1185">Reference proteome</keyword>
<dbReference type="AlphaFoldDB" id="A0A9P1FD43"/>
<reference evidence="2 3" key="2">
    <citation type="submission" date="2024-05" db="EMBL/GenBank/DDBJ databases">
        <authorList>
            <person name="Chen Y."/>
            <person name="Shah S."/>
            <person name="Dougan E. K."/>
            <person name="Thang M."/>
            <person name="Chan C."/>
        </authorList>
    </citation>
    <scope>NUCLEOTIDE SEQUENCE [LARGE SCALE GENOMIC DNA]</scope>
</reference>
<comment type="caution">
    <text evidence="1">The sequence shown here is derived from an EMBL/GenBank/DDBJ whole genome shotgun (WGS) entry which is preliminary data.</text>
</comment>
<evidence type="ECO:0000313" key="1">
    <source>
        <dbReference type="EMBL" id="CAI3972424.1"/>
    </source>
</evidence>
<name>A0A9P1FD43_9DINO</name>
<dbReference type="EMBL" id="CAMXCT010000011">
    <property type="protein sequence ID" value="CAI3972424.1"/>
    <property type="molecule type" value="Genomic_DNA"/>
</dbReference>
<gene>
    <name evidence="1" type="ORF">C1SCF055_LOCUS1010</name>
</gene>
<dbReference type="SUPFAM" id="SSF48371">
    <property type="entry name" value="ARM repeat"/>
    <property type="match status" value="1"/>
</dbReference>
<dbReference type="Proteomes" id="UP001152797">
    <property type="component" value="Unassembled WGS sequence"/>
</dbReference>
<accession>A0A9P1FD43</accession>
<dbReference type="EMBL" id="CAMXCT030000011">
    <property type="protein sequence ID" value="CAL4759736.1"/>
    <property type="molecule type" value="Genomic_DNA"/>
</dbReference>
<dbReference type="InterPro" id="IPR016024">
    <property type="entry name" value="ARM-type_fold"/>
</dbReference>
<dbReference type="EMBL" id="CAMXCT020000011">
    <property type="protein sequence ID" value="CAL1125799.1"/>
    <property type="molecule type" value="Genomic_DNA"/>
</dbReference>
<proteinExistence type="predicted"/>
<evidence type="ECO:0000313" key="3">
    <source>
        <dbReference type="Proteomes" id="UP001152797"/>
    </source>
</evidence>
<protein>
    <submittedName>
        <fullName evidence="1">Uncharacterized protein</fullName>
    </submittedName>
</protein>
<reference evidence="1" key="1">
    <citation type="submission" date="2022-10" db="EMBL/GenBank/DDBJ databases">
        <authorList>
            <person name="Chen Y."/>
            <person name="Dougan E. K."/>
            <person name="Chan C."/>
            <person name="Rhodes N."/>
            <person name="Thang M."/>
        </authorList>
    </citation>
    <scope>NUCLEOTIDE SEQUENCE</scope>
</reference>
<evidence type="ECO:0000313" key="2">
    <source>
        <dbReference type="EMBL" id="CAL4759736.1"/>
    </source>
</evidence>
<dbReference type="Gene3D" id="1.25.10.10">
    <property type="entry name" value="Leucine-rich Repeat Variant"/>
    <property type="match status" value="1"/>
</dbReference>
<sequence>MVLPEGIESDRQLDTLRLAVKNLQDLGEKLKDKLQAPRAKSFIQDIVRSLDPETNPAGYRICQDELVRLGGASALIETVGKVNSDLVRSLALEALARMMFGNAKVAEAVLQSCELLPMMRMVFSNGSAPEQLTALQLAQVMAASEVDQSHAFALLQEAKGFLQDNKGFAPMSQAALEVFVSISFSHPVEVISCLGCARIKQLFSEQEDKLQAFVCGLLVSNCLGYLEESEAHELRESLLSGTFLENYVQCLQASFQKCDWPENSNAFHSPGRLAIVAQALAAQGLGRHLLPAVPLLVQAVECDDAVPTLLVTLKILAADPRCLQILLAEESFRQNLDSMHDSGDALATELLGYMELVESRGWVVTNLAESGQAAKSAQAQENPNAPEVMQLAVTWTLDRYLLCH</sequence>
<dbReference type="InterPro" id="IPR011989">
    <property type="entry name" value="ARM-like"/>
</dbReference>